<comment type="caution">
    <text evidence="2">The sequence shown here is derived from an EMBL/GenBank/DDBJ whole genome shotgun (WGS) entry which is preliminary data.</text>
</comment>
<sequence length="74" mass="8682">MLPYVLALVGIVVLLLVVAAVSDLRGRRRGRRPRSAGRIWRPIRETRRDIHAYRAFSRAIRGPGTDWMDHRRHR</sequence>
<evidence type="ECO:0000256" key="1">
    <source>
        <dbReference type="SAM" id="Phobius"/>
    </source>
</evidence>
<evidence type="ECO:0000313" key="2">
    <source>
        <dbReference type="EMBL" id="GAA0367794.1"/>
    </source>
</evidence>
<feature type="transmembrane region" description="Helical" evidence="1">
    <location>
        <begin position="6"/>
        <end position="24"/>
    </location>
</feature>
<keyword evidence="3" id="KW-1185">Reference proteome</keyword>
<reference evidence="3" key="1">
    <citation type="journal article" date="2019" name="Int. J. Syst. Evol. Microbiol.">
        <title>The Global Catalogue of Microorganisms (GCM) 10K type strain sequencing project: providing services to taxonomists for standard genome sequencing and annotation.</title>
        <authorList>
            <consortium name="The Broad Institute Genomics Platform"/>
            <consortium name="The Broad Institute Genome Sequencing Center for Infectious Disease"/>
            <person name="Wu L."/>
            <person name="Ma J."/>
        </authorList>
    </citation>
    <scope>NUCLEOTIDE SEQUENCE [LARGE SCALE GENOMIC DNA]</scope>
    <source>
        <strain evidence="3">JCM 3146</strain>
    </source>
</reference>
<dbReference type="Proteomes" id="UP001501822">
    <property type="component" value="Unassembled WGS sequence"/>
</dbReference>
<protein>
    <recommendedName>
        <fullName evidence="4">Secreted protein</fullName>
    </recommendedName>
</protein>
<keyword evidence="1" id="KW-0472">Membrane</keyword>
<accession>A0ABP3HD79</accession>
<name>A0ABP3HD79_9ACTN</name>
<evidence type="ECO:0000313" key="3">
    <source>
        <dbReference type="Proteomes" id="UP001501822"/>
    </source>
</evidence>
<dbReference type="EMBL" id="BAAABM010000066">
    <property type="protein sequence ID" value="GAA0367794.1"/>
    <property type="molecule type" value="Genomic_DNA"/>
</dbReference>
<keyword evidence="1" id="KW-1133">Transmembrane helix</keyword>
<evidence type="ECO:0008006" key="4">
    <source>
        <dbReference type="Google" id="ProtNLM"/>
    </source>
</evidence>
<proteinExistence type="predicted"/>
<gene>
    <name evidence="2" type="ORF">GCM10010151_67140</name>
</gene>
<keyword evidence="1" id="KW-0812">Transmembrane</keyword>
<organism evidence="2 3">
    <name type="scientific">Actinoallomurus spadix</name>
    <dbReference type="NCBI Taxonomy" id="79912"/>
    <lineage>
        <taxon>Bacteria</taxon>
        <taxon>Bacillati</taxon>
        <taxon>Actinomycetota</taxon>
        <taxon>Actinomycetes</taxon>
        <taxon>Streptosporangiales</taxon>
        <taxon>Thermomonosporaceae</taxon>
        <taxon>Actinoallomurus</taxon>
    </lineage>
</organism>